<evidence type="ECO:0000313" key="3">
    <source>
        <dbReference type="Proteomes" id="UP000324222"/>
    </source>
</evidence>
<comment type="caution">
    <text evidence="2">The sequence shown here is derived from an EMBL/GenBank/DDBJ whole genome shotgun (WGS) entry which is preliminary data.</text>
</comment>
<evidence type="ECO:0000256" key="1">
    <source>
        <dbReference type="SAM" id="MobiDB-lite"/>
    </source>
</evidence>
<accession>A0A5B7F9D0</accession>
<evidence type="ECO:0000313" key="2">
    <source>
        <dbReference type="EMBL" id="MPC41094.1"/>
    </source>
</evidence>
<dbReference type="EMBL" id="VSRR010004923">
    <property type="protein sequence ID" value="MPC41094.1"/>
    <property type="molecule type" value="Genomic_DNA"/>
</dbReference>
<dbReference type="Proteomes" id="UP000324222">
    <property type="component" value="Unassembled WGS sequence"/>
</dbReference>
<feature type="compositionally biased region" description="Basic and acidic residues" evidence="1">
    <location>
        <begin position="91"/>
        <end position="102"/>
    </location>
</feature>
<protein>
    <submittedName>
        <fullName evidence="2">Uncharacterized protein</fullName>
    </submittedName>
</protein>
<name>A0A5B7F9D0_PORTR</name>
<gene>
    <name evidence="2" type="ORF">E2C01_034677</name>
</gene>
<dbReference type="AlphaFoldDB" id="A0A5B7F9D0"/>
<organism evidence="2 3">
    <name type="scientific">Portunus trituberculatus</name>
    <name type="common">Swimming crab</name>
    <name type="synonym">Neptunus trituberculatus</name>
    <dbReference type="NCBI Taxonomy" id="210409"/>
    <lineage>
        <taxon>Eukaryota</taxon>
        <taxon>Metazoa</taxon>
        <taxon>Ecdysozoa</taxon>
        <taxon>Arthropoda</taxon>
        <taxon>Crustacea</taxon>
        <taxon>Multicrustacea</taxon>
        <taxon>Malacostraca</taxon>
        <taxon>Eumalacostraca</taxon>
        <taxon>Eucarida</taxon>
        <taxon>Decapoda</taxon>
        <taxon>Pleocyemata</taxon>
        <taxon>Brachyura</taxon>
        <taxon>Eubrachyura</taxon>
        <taxon>Portunoidea</taxon>
        <taxon>Portunidae</taxon>
        <taxon>Portuninae</taxon>
        <taxon>Portunus</taxon>
    </lineage>
</organism>
<sequence>MTGWNEDSGGARRLLSNYPSYLRSPPVSGERAQGLPSSAVRGRLVPLMVVSRVYLWVCLRDSECTSAGDKAVEILSGKPDEIDKDEEDEEGKEKEEEVEKSDTQPASFLLSHPPSFPPSLPPSSNLRRTSSHQPPRTYSGFLPLTPFIGEARCAVREECSWRLILRVFLCRVM</sequence>
<reference evidence="2 3" key="1">
    <citation type="submission" date="2019-05" db="EMBL/GenBank/DDBJ databases">
        <title>Another draft genome of Portunus trituberculatus and its Hox gene families provides insights of decapod evolution.</title>
        <authorList>
            <person name="Jeong J.-H."/>
            <person name="Song I."/>
            <person name="Kim S."/>
            <person name="Choi T."/>
            <person name="Kim D."/>
            <person name="Ryu S."/>
            <person name="Kim W."/>
        </authorList>
    </citation>
    <scope>NUCLEOTIDE SEQUENCE [LARGE SCALE GENOMIC DNA]</scope>
    <source>
        <tissue evidence="2">Muscle</tissue>
    </source>
</reference>
<feature type="region of interest" description="Disordered" evidence="1">
    <location>
        <begin position="69"/>
        <end position="137"/>
    </location>
</feature>
<proteinExistence type="predicted"/>
<keyword evidence="3" id="KW-1185">Reference proteome</keyword>
<feature type="compositionally biased region" description="Polar residues" evidence="1">
    <location>
        <begin position="125"/>
        <end position="136"/>
    </location>
</feature>